<evidence type="ECO:0000256" key="3">
    <source>
        <dbReference type="ARBA" id="ARBA00022807"/>
    </source>
</evidence>
<dbReference type="EMBL" id="NFLC01000001">
    <property type="protein sequence ID" value="OUQ11788.1"/>
    <property type="molecule type" value="Genomic_DNA"/>
</dbReference>
<protein>
    <recommendedName>
        <fullName evidence="4">Aminopeptidase</fullName>
    </recommendedName>
</protein>
<dbReference type="SUPFAM" id="SSF54001">
    <property type="entry name" value="Cysteine proteinases"/>
    <property type="match status" value="1"/>
</dbReference>
<feature type="active site" evidence="5">
    <location>
        <position position="361"/>
    </location>
</feature>
<dbReference type="PROSITE" id="PS00639">
    <property type="entry name" value="THIOL_PROTEASE_HIS"/>
    <property type="match status" value="1"/>
</dbReference>
<reference evidence="7" key="1">
    <citation type="submission" date="2017-04" db="EMBL/GenBank/DDBJ databases">
        <title>Function of individual gut microbiota members based on whole genome sequencing of pure cultures obtained from chicken caecum.</title>
        <authorList>
            <person name="Medvecky M."/>
            <person name="Cejkova D."/>
            <person name="Polansky O."/>
            <person name="Karasova D."/>
            <person name="Kubasova T."/>
            <person name="Cizek A."/>
            <person name="Rychlik I."/>
        </authorList>
    </citation>
    <scope>NUCLEOTIDE SEQUENCE [LARGE SCALE GENOMIC DNA]</scope>
    <source>
        <strain evidence="7">An144</strain>
    </source>
</reference>
<evidence type="ECO:0000256" key="5">
    <source>
        <dbReference type="PIRSR" id="PIRSR005700-1"/>
    </source>
</evidence>
<dbReference type="PROSITE" id="PS00139">
    <property type="entry name" value="THIOL_PROTEASE_CYS"/>
    <property type="match status" value="1"/>
</dbReference>
<comment type="similarity">
    <text evidence="4">Belongs to the peptidase C1 family.</text>
</comment>
<dbReference type="CDD" id="cd00585">
    <property type="entry name" value="Peptidase_C1B"/>
    <property type="match status" value="1"/>
</dbReference>
<organism evidence="6 7">
    <name type="scientific">Enterococcus cecorum</name>
    <dbReference type="NCBI Taxonomy" id="44008"/>
    <lineage>
        <taxon>Bacteria</taxon>
        <taxon>Bacillati</taxon>
        <taxon>Bacillota</taxon>
        <taxon>Bacilli</taxon>
        <taxon>Lactobacillales</taxon>
        <taxon>Enterococcaceae</taxon>
        <taxon>Enterococcus</taxon>
    </lineage>
</organism>
<dbReference type="PANTHER" id="PTHR10363:SF2">
    <property type="entry name" value="BLEOMYCIN HYDROLASE"/>
    <property type="match status" value="1"/>
</dbReference>
<dbReference type="InterPro" id="IPR004134">
    <property type="entry name" value="Peptidase_C1B"/>
</dbReference>
<evidence type="ECO:0000313" key="7">
    <source>
        <dbReference type="Proteomes" id="UP000196074"/>
    </source>
</evidence>
<dbReference type="InterPro" id="IPR038765">
    <property type="entry name" value="Papain-like_cys_pep_sf"/>
</dbReference>
<dbReference type="GeneID" id="60871584"/>
<dbReference type="Gene3D" id="3.90.70.10">
    <property type="entry name" value="Cysteine proteinases"/>
    <property type="match status" value="1"/>
</dbReference>
<evidence type="ECO:0000256" key="1">
    <source>
        <dbReference type="ARBA" id="ARBA00022670"/>
    </source>
</evidence>
<dbReference type="InterPro" id="IPR025660">
    <property type="entry name" value="Pept_his_AS"/>
</dbReference>
<dbReference type="PIRSF" id="PIRSF005700">
    <property type="entry name" value="PepC"/>
    <property type="match status" value="1"/>
</dbReference>
<dbReference type="GO" id="GO:0005737">
    <property type="term" value="C:cytoplasm"/>
    <property type="evidence" value="ECO:0007669"/>
    <property type="project" value="TreeGrafter"/>
</dbReference>
<dbReference type="PANTHER" id="PTHR10363">
    <property type="entry name" value="BLEOMYCIN HYDROLASE"/>
    <property type="match status" value="1"/>
</dbReference>
<name>A0A1Y4R2J7_9ENTE</name>
<accession>A0A1Y4R2J7</accession>
<dbReference type="AlphaFoldDB" id="A0A1Y4R2J7"/>
<feature type="active site" evidence="5">
    <location>
        <position position="382"/>
    </location>
</feature>
<dbReference type="RefSeq" id="WP_016252086.1">
    <property type="nucleotide sequence ID" value="NZ_CP010059.1"/>
</dbReference>
<dbReference type="GO" id="GO:0009636">
    <property type="term" value="P:response to toxic substance"/>
    <property type="evidence" value="ECO:0007669"/>
    <property type="project" value="TreeGrafter"/>
</dbReference>
<keyword evidence="4" id="KW-0031">Aminopeptidase</keyword>
<dbReference type="Proteomes" id="UP000196074">
    <property type="component" value="Unassembled WGS sequence"/>
</dbReference>
<proteinExistence type="inferred from homology"/>
<dbReference type="GO" id="GO:0070005">
    <property type="term" value="F:cysteine-type aminopeptidase activity"/>
    <property type="evidence" value="ECO:0007669"/>
    <property type="project" value="InterPro"/>
</dbReference>
<dbReference type="GO" id="GO:0006508">
    <property type="term" value="P:proteolysis"/>
    <property type="evidence" value="ECO:0007669"/>
    <property type="project" value="UniProtKB-KW"/>
</dbReference>
<evidence type="ECO:0000313" key="6">
    <source>
        <dbReference type="EMBL" id="OUQ11788.1"/>
    </source>
</evidence>
<dbReference type="InterPro" id="IPR000169">
    <property type="entry name" value="Pept_cys_AS"/>
</dbReference>
<sequence>MSEITLNQLENLENAYLKNDKLNVLQNALFSNDLTKIASNQQAKAAQPFIFSIDLKTHGITNQFQSGRCWIFSAMNVLREALIKELKIEGDFELSQNYIAFYDKLEKANWFMECVKKELATDLDAEKMRFLLEGAVSDGGQWNMLVSLVEKYGVCPKDAYPESFQAGHTRKLNSLMNRRLRKFALEAKAAFDAGNKEVIDKLQQETLKEVYQLLATNFGLPPKEFVFEYYDEDHKAHAKELTPHELYKLTNLNLSDYVNVINGPTADKPFYQTFTVEHLGNVVDGQPVQLLNLPLDEFKEATIKQMQAGELVWFGCDCSQDADREGGMWNDEYFQYEKAFDLDLALTKEEMLNVKESAMNHAMVLTGVNLVDGEPNRWKIENSWGDKVGHKGYYVASDTWFDKYVYVVAINKKYLSEKALKALEGQPTLLKPWDPFGTLAD</sequence>
<feature type="active site" evidence="5">
    <location>
        <position position="69"/>
    </location>
</feature>
<evidence type="ECO:0000256" key="4">
    <source>
        <dbReference type="PIRNR" id="PIRNR005700"/>
    </source>
</evidence>
<dbReference type="GO" id="GO:0043418">
    <property type="term" value="P:homocysteine catabolic process"/>
    <property type="evidence" value="ECO:0007669"/>
    <property type="project" value="TreeGrafter"/>
</dbReference>
<keyword evidence="3 4" id="KW-0788">Thiol protease</keyword>
<gene>
    <name evidence="6" type="ORF">B5E88_00160</name>
</gene>
<keyword evidence="1 4" id="KW-0645">Protease</keyword>
<keyword evidence="2 4" id="KW-0378">Hydrolase</keyword>
<comment type="caution">
    <text evidence="6">The sequence shown here is derived from an EMBL/GenBank/DDBJ whole genome shotgun (WGS) entry which is preliminary data.</text>
</comment>
<dbReference type="Pfam" id="PF03051">
    <property type="entry name" value="Peptidase_C1_2"/>
    <property type="match status" value="1"/>
</dbReference>
<evidence type="ECO:0000256" key="2">
    <source>
        <dbReference type="ARBA" id="ARBA00022801"/>
    </source>
</evidence>